<proteinExistence type="inferred from homology"/>
<keyword evidence="3 6" id="KW-0378">Hydrolase</keyword>
<dbReference type="AlphaFoldDB" id="A0A150L7S5"/>
<keyword evidence="5 6" id="KW-0482">Metalloprotease</keyword>
<evidence type="ECO:0000313" key="9">
    <source>
        <dbReference type="Proteomes" id="UP000075683"/>
    </source>
</evidence>
<keyword evidence="2 6" id="KW-0479">Metal-binding</keyword>
<dbReference type="RefSeq" id="WP_061570212.1">
    <property type="nucleotide sequence ID" value="NZ_LQYT01000140.1"/>
</dbReference>
<sequence length="565" mass="66585">MLKFENYPYERPKMAEINDQFDGLLKNFVNASSMEAAKAALQEINRLRSRLSTLENLVYIRSTVDVSDPFYQKEREFFDAVMPEFEERVTRFYKALADSAYRKELEKEFGSQLFKLAEYKIKSFSEEVIPLLQEENKLTTEYEKLGASAQIKFRGKIWTLSQLDFFLQDPDRDTRKEAAALKYGFFADHAETYNEIFDKLVKLRNERAVKLGYKNFVELGYLLMNRIDYDARMVGAFRKQVREHIVPVAAEIYKRQRERIGVDALKFYDESFYFRSGNAKPKGPTEWMVENGKTMYRGLAKETEEFFQFMLDRNLMDLESKPNKAPGGYCTYLEDYQSPFIFANFNGTAGDVNVLTHEFGHAFQVYCSRDFSVPEYFHPTHESAEISSMSMEFFTWPWMHLFFGEDALKYQYSHLTDALTFIPYGAAVDEFQHLVYANPDWTPKERNQAWRQLEHIYLPHRDYDGNEYLEGGGYWHRQLHIFEDPFYYIDYTLAQICAFQFWKRDREDHEGAWQDYVRLCRLGGSRSFLNLAKAANLRSPFEKGTVSSVIAPIKEWLEQVDDKAL</sequence>
<dbReference type="InterPro" id="IPR011976">
    <property type="entry name" value="Pept_M3B_oligopep-rel"/>
</dbReference>
<dbReference type="OrthoDB" id="9762795at2"/>
<evidence type="ECO:0000256" key="4">
    <source>
        <dbReference type="ARBA" id="ARBA00022833"/>
    </source>
</evidence>
<dbReference type="SUPFAM" id="SSF55486">
    <property type="entry name" value="Metalloproteases ('zincins'), catalytic domain"/>
    <property type="match status" value="1"/>
</dbReference>
<dbReference type="GO" id="GO:0006508">
    <property type="term" value="P:proteolysis"/>
    <property type="evidence" value="ECO:0007669"/>
    <property type="project" value="UniProtKB-KW"/>
</dbReference>
<evidence type="ECO:0000256" key="2">
    <source>
        <dbReference type="ARBA" id="ARBA00022723"/>
    </source>
</evidence>
<dbReference type="PANTHER" id="PTHR11804">
    <property type="entry name" value="PROTEASE M3 THIMET OLIGOPEPTIDASE-RELATED"/>
    <property type="match status" value="1"/>
</dbReference>
<feature type="domain" description="Peptidase M3A/M3B catalytic" evidence="7">
    <location>
        <begin position="166"/>
        <end position="276"/>
    </location>
</feature>
<dbReference type="STRING" id="301148.B4135_4100"/>
<dbReference type="GO" id="GO:0006518">
    <property type="term" value="P:peptide metabolic process"/>
    <property type="evidence" value="ECO:0007669"/>
    <property type="project" value="TreeGrafter"/>
</dbReference>
<dbReference type="NCBIfam" id="TIGR02289">
    <property type="entry name" value="M3_not_pepF"/>
    <property type="match status" value="1"/>
</dbReference>
<evidence type="ECO:0000256" key="1">
    <source>
        <dbReference type="ARBA" id="ARBA00022670"/>
    </source>
</evidence>
<accession>A0A150L7S5</accession>
<dbReference type="GO" id="GO:0004222">
    <property type="term" value="F:metalloendopeptidase activity"/>
    <property type="evidence" value="ECO:0007669"/>
    <property type="project" value="InterPro"/>
</dbReference>
<dbReference type="EMBL" id="LQYT01000140">
    <property type="protein sequence ID" value="KYD08383.1"/>
    <property type="molecule type" value="Genomic_DNA"/>
</dbReference>
<evidence type="ECO:0000259" key="7">
    <source>
        <dbReference type="Pfam" id="PF01432"/>
    </source>
</evidence>
<feature type="domain" description="Peptidase M3A/M3B catalytic" evidence="7">
    <location>
        <begin position="311"/>
        <end position="545"/>
    </location>
</feature>
<evidence type="ECO:0000256" key="6">
    <source>
        <dbReference type="RuleBase" id="RU003435"/>
    </source>
</evidence>
<keyword evidence="4 6" id="KW-0862">Zinc</keyword>
<gene>
    <name evidence="8" type="ORF">B4135_4100</name>
</gene>
<dbReference type="GO" id="GO:0046872">
    <property type="term" value="F:metal ion binding"/>
    <property type="evidence" value="ECO:0007669"/>
    <property type="project" value="UniProtKB-UniRule"/>
</dbReference>
<protein>
    <recommendedName>
        <fullName evidence="7">Peptidase M3A/M3B catalytic domain-containing protein</fullName>
    </recommendedName>
</protein>
<dbReference type="InterPro" id="IPR045090">
    <property type="entry name" value="Pept_M3A_M3B"/>
</dbReference>
<reference evidence="8 9" key="1">
    <citation type="submission" date="2016-01" db="EMBL/GenBank/DDBJ databases">
        <title>Draft Genome Sequences of Seven Thermophilic Sporeformers Isolated from Foods.</title>
        <authorList>
            <person name="Berendsen E.M."/>
            <person name="Wells-Bennik M.H."/>
            <person name="Krawcyk A.O."/>
            <person name="De Jong A."/>
            <person name="Holsappel S."/>
            <person name="Eijlander R.T."/>
            <person name="Kuipers O.P."/>
        </authorList>
    </citation>
    <scope>NUCLEOTIDE SEQUENCE [LARGE SCALE GENOMIC DNA]</scope>
    <source>
        <strain evidence="8 9">B4135</strain>
    </source>
</reference>
<dbReference type="InterPro" id="IPR001567">
    <property type="entry name" value="Pept_M3A_M3B_dom"/>
</dbReference>
<dbReference type="PANTHER" id="PTHR11804:SF28">
    <property type="entry name" value="OLIGOENDOPEPTIDASE F"/>
    <property type="match status" value="1"/>
</dbReference>
<dbReference type="Pfam" id="PF01432">
    <property type="entry name" value="Peptidase_M3"/>
    <property type="match status" value="2"/>
</dbReference>
<dbReference type="Gene3D" id="1.10.1370.30">
    <property type="match status" value="1"/>
</dbReference>
<name>A0A150L7S5_9BACI</name>
<comment type="caution">
    <text evidence="8">The sequence shown here is derived from an EMBL/GenBank/DDBJ whole genome shotgun (WGS) entry which is preliminary data.</text>
</comment>
<comment type="similarity">
    <text evidence="6">Belongs to the peptidase M3 family.</text>
</comment>
<dbReference type="CDD" id="cd09606">
    <property type="entry name" value="M3B_PepF"/>
    <property type="match status" value="1"/>
</dbReference>
<organism evidence="8 9">
    <name type="scientific">Caldibacillus debilis</name>
    <dbReference type="NCBI Taxonomy" id="301148"/>
    <lineage>
        <taxon>Bacteria</taxon>
        <taxon>Bacillati</taxon>
        <taxon>Bacillota</taxon>
        <taxon>Bacilli</taxon>
        <taxon>Bacillales</taxon>
        <taxon>Bacillaceae</taxon>
        <taxon>Caldibacillus</taxon>
    </lineage>
</organism>
<keyword evidence="1 6" id="KW-0645">Protease</keyword>
<dbReference type="Proteomes" id="UP000075683">
    <property type="component" value="Unassembled WGS sequence"/>
</dbReference>
<comment type="cofactor">
    <cofactor evidence="6">
        <name>Zn(2+)</name>
        <dbReference type="ChEBI" id="CHEBI:29105"/>
    </cofactor>
    <text evidence="6">Binds 1 zinc ion.</text>
</comment>
<evidence type="ECO:0000313" key="8">
    <source>
        <dbReference type="EMBL" id="KYD08383.1"/>
    </source>
</evidence>
<evidence type="ECO:0000256" key="3">
    <source>
        <dbReference type="ARBA" id="ARBA00022801"/>
    </source>
</evidence>
<evidence type="ECO:0000256" key="5">
    <source>
        <dbReference type="ARBA" id="ARBA00023049"/>
    </source>
</evidence>
<dbReference type="PATRIC" id="fig|301148.3.peg.2382"/>